<feature type="compositionally biased region" description="Low complexity" evidence="1">
    <location>
        <begin position="439"/>
        <end position="451"/>
    </location>
</feature>
<organism evidence="3 4">
    <name type="scientific">Edaphochlamys debaryana</name>
    <dbReference type="NCBI Taxonomy" id="47281"/>
    <lineage>
        <taxon>Eukaryota</taxon>
        <taxon>Viridiplantae</taxon>
        <taxon>Chlorophyta</taxon>
        <taxon>core chlorophytes</taxon>
        <taxon>Chlorophyceae</taxon>
        <taxon>CS clade</taxon>
        <taxon>Chlamydomonadales</taxon>
        <taxon>Chlamydomonadales incertae sedis</taxon>
        <taxon>Edaphochlamys</taxon>
    </lineage>
</organism>
<feature type="compositionally biased region" description="Low complexity" evidence="1">
    <location>
        <begin position="666"/>
        <end position="709"/>
    </location>
</feature>
<dbReference type="SUPFAM" id="SSF56112">
    <property type="entry name" value="Protein kinase-like (PK-like)"/>
    <property type="match status" value="1"/>
</dbReference>
<dbReference type="OrthoDB" id="2413561at2759"/>
<dbReference type="PROSITE" id="PS00108">
    <property type="entry name" value="PROTEIN_KINASE_ST"/>
    <property type="match status" value="1"/>
</dbReference>
<feature type="region of interest" description="Disordered" evidence="1">
    <location>
        <begin position="277"/>
        <end position="309"/>
    </location>
</feature>
<dbReference type="EMBL" id="JAEHOE010000001">
    <property type="protein sequence ID" value="KAG2501577.1"/>
    <property type="molecule type" value="Genomic_DNA"/>
</dbReference>
<feature type="compositionally biased region" description="Polar residues" evidence="1">
    <location>
        <begin position="1055"/>
        <end position="1064"/>
    </location>
</feature>
<evidence type="ECO:0000313" key="4">
    <source>
        <dbReference type="Proteomes" id="UP000612055"/>
    </source>
</evidence>
<evidence type="ECO:0000256" key="1">
    <source>
        <dbReference type="SAM" id="MobiDB-lite"/>
    </source>
</evidence>
<feature type="region of interest" description="Disordered" evidence="1">
    <location>
        <begin position="1048"/>
        <end position="1121"/>
    </location>
</feature>
<feature type="compositionally biased region" description="Low complexity" evidence="1">
    <location>
        <begin position="1068"/>
        <end position="1078"/>
    </location>
</feature>
<protein>
    <recommendedName>
        <fullName evidence="2">Protein kinase domain-containing protein</fullName>
    </recommendedName>
</protein>
<dbReference type="SMART" id="SM00220">
    <property type="entry name" value="S_TKc"/>
    <property type="match status" value="1"/>
</dbReference>
<feature type="compositionally biased region" description="Low complexity" evidence="1">
    <location>
        <begin position="336"/>
        <end position="352"/>
    </location>
</feature>
<dbReference type="InterPro" id="IPR000719">
    <property type="entry name" value="Prot_kinase_dom"/>
</dbReference>
<dbReference type="GO" id="GO:0004674">
    <property type="term" value="F:protein serine/threonine kinase activity"/>
    <property type="evidence" value="ECO:0007669"/>
    <property type="project" value="TreeGrafter"/>
</dbReference>
<evidence type="ECO:0000313" key="3">
    <source>
        <dbReference type="EMBL" id="KAG2501577.1"/>
    </source>
</evidence>
<sequence length="1131" mass="111526">MKLDLEHAAFIDLDTDATYIADSLTNLTYLTKGGFALVYRATIPDGTQVAVKVLKPANHFRESSYRKFLQEVAFQTALDHPAIVSTLGFCSIPVSKLLAATPPDILVPEAAGKADGGAKAVRGAGKGAPAARAAQEWFAERGLDKCWALVLELMPFNLFDILVAAIEAKDAPAPPQRPSNSGAAKPPPRPSNSGAAKASPAAASSPLPGGPAYSDVQALVWLIEAADAMAYLHSRRPLLIHRDVKPENLLLRWGPDGLLHAKLSDLGLMVAVDDQGNKVPPPQLLRPPGTRGTDLGATPERGSNNHNPGAFLRRVHTAWTSATQSGQPGTPPQPQPQVQAPAGALPATPAAATEAQADAAAFLSTAIAAATPPAASPPATATATAGARAAVGPVPAAIQSHAITQAATGAAAGTGLGTQHVLSGAPQAPRRGSASGAVGSPARSPADPAAASGGGALSPEDVATRVSETGSAKVSLQQVNSLLRHGKAASDFMPDMFSMTFRLTGQCGSVCYMSPEVARELPYNQKVDVFSFGCMAYELLTRKLLSETIVEGSDDAVVEYLGRVAWGGWRPDLPPAMPKDLKLLLSLCWHREPRLRPNFPTIAARLRETLAAVAGPSMCAMLSPTLLPGSTPGGSPHKASPSQSAVSTPGLSPLAPLPPFQPMLPLLSTSAAGTSPAPASASTGLPTAAPAPSAATPSPAAAAASAPSPHSQQQIRVQLEKLQAMKRQLEEQLRAKAQAATRDGSAGASSSQSLQSTHLASAATGPGAPTSSAAAPGAAPLPSGSPAPPVPPGQEQSQARLSAAAHALIASLGPGAAPGAAAGAAAGLGPSAAAAGFATAAAAERSSAPAIGGMAGRQGGSAGSLEPPLALAQARATTTALATEPGTQAPGLLAPAGGGLPGGSSPMQPPHAGRISAATALMQPPGTFGTVGGCNPAGIMHESQGAGMGPRAASAASGLSHLGQALPGGPTGMGGTAGHSLPGGGGPHMRSSLPVVLGAGGGGGGGPGLGMGMGGHGGASPLVFGMTGAMSPGAGGSGGVTAVSSTAFATPPRQTPSAGTSRKGSLTGPPGASGSSSAQAEWVGADGLGGGTWGPVMVPPGSVAPTPPRSEARVSVSGGKADSCGGGCILM</sequence>
<dbReference type="InterPro" id="IPR008271">
    <property type="entry name" value="Ser/Thr_kinase_AS"/>
</dbReference>
<feature type="region of interest" description="Disordered" evidence="1">
    <location>
        <begin position="418"/>
        <end position="469"/>
    </location>
</feature>
<keyword evidence="4" id="KW-1185">Reference proteome</keyword>
<dbReference type="AlphaFoldDB" id="A0A835YGW9"/>
<dbReference type="Gene3D" id="1.10.510.10">
    <property type="entry name" value="Transferase(Phosphotransferase) domain 1"/>
    <property type="match status" value="2"/>
</dbReference>
<dbReference type="InterPro" id="IPR001245">
    <property type="entry name" value="Ser-Thr/Tyr_kinase_cat_dom"/>
</dbReference>
<feature type="compositionally biased region" description="Pro residues" evidence="1">
    <location>
        <begin position="783"/>
        <end position="792"/>
    </location>
</feature>
<comment type="caution">
    <text evidence="3">The sequence shown here is derived from an EMBL/GenBank/DDBJ whole genome shotgun (WGS) entry which is preliminary data.</text>
</comment>
<feature type="compositionally biased region" description="Low complexity" evidence="1">
    <location>
        <begin position="744"/>
        <end position="782"/>
    </location>
</feature>
<reference evidence="3" key="1">
    <citation type="journal article" date="2020" name="bioRxiv">
        <title>Comparative genomics of Chlamydomonas.</title>
        <authorList>
            <person name="Craig R.J."/>
            <person name="Hasan A.R."/>
            <person name="Ness R.W."/>
            <person name="Keightley P.D."/>
        </authorList>
    </citation>
    <scope>NUCLEOTIDE SEQUENCE</scope>
    <source>
        <strain evidence="3">CCAP 11/70</strain>
    </source>
</reference>
<dbReference type="PANTHER" id="PTHR44329">
    <property type="entry name" value="SERINE/THREONINE-PROTEIN KINASE TNNI3K-RELATED"/>
    <property type="match status" value="1"/>
</dbReference>
<feature type="region of interest" description="Disordered" evidence="1">
    <location>
        <begin position="171"/>
        <end position="208"/>
    </location>
</feature>
<feature type="compositionally biased region" description="Polar residues" evidence="1">
    <location>
        <begin position="640"/>
        <end position="650"/>
    </location>
</feature>
<feature type="region of interest" description="Disordered" evidence="1">
    <location>
        <begin position="733"/>
        <end position="801"/>
    </location>
</feature>
<proteinExistence type="predicted"/>
<dbReference type="InterPro" id="IPR011009">
    <property type="entry name" value="Kinase-like_dom_sf"/>
</dbReference>
<evidence type="ECO:0000259" key="2">
    <source>
        <dbReference type="PROSITE" id="PS50011"/>
    </source>
</evidence>
<feature type="domain" description="Protein kinase" evidence="2">
    <location>
        <begin position="24"/>
        <end position="610"/>
    </location>
</feature>
<dbReference type="Pfam" id="PF07714">
    <property type="entry name" value="PK_Tyr_Ser-Thr"/>
    <property type="match status" value="2"/>
</dbReference>
<name>A0A835YGW9_9CHLO</name>
<dbReference type="PROSITE" id="PS50011">
    <property type="entry name" value="PROTEIN_KINASE_DOM"/>
    <property type="match status" value="1"/>
</dbReference>
<feature type="region of interest" description="Disordered" evidence="1">
    <location>
        <begin position="625"/>
        <end position="654"/>
    </location>
</feature>
<dbReference type="GO" id="GO:0005524">
    <property type="term" value="F:ATP binding"/>
    <property type="evidence" value="ECO:0007669"/>
    <property type="project" value="InterPro"/>
</dbReference>
<dbReference type="InterPro" id="IPR051681">
    <property type="entry name" value="Ser/Thr_Kinases-Pseudokinases"/>
</dbReference>
<feature type="compositionally biased region" description="Low complexity" evidence="1">
    <location>
        <begin position="191"/>
        <end position="208"/>
    </location>
</feature>
<dbReference type="PANTHER" id="PTHR44329:SF289">
    <property type="entry name" value="SERINE_THREONINE-PROTEIN KINASE VIK"/>
    <property type="match status" value="1"/>
</dbReference>
<dbReference type="Gene3D" id="3.30.200.20">
    <property type="entry name" value="Phosphorylase Kinase, domain 1"/>
    <property type="match status" value="1"/>
</dbReference>
<accession>A0A835YGW9</accession>
<feature type="region of interest" description="Disordered" evidence="1">
    <location>
        <begin position="666"/>
        <end position="714"/>
    </location>
</feature>
<feature type="region of interest" description="Disordered" evidence="1">
    <location>
        <begin position="321"/>
        <end position="352"/>
    </location>
</feature>
<gene>
    <name evidence="3" type="ORF">HYH03_000082</name>
</gene>
<dbReference type="Proteomes" id="UP000612055">
    <property type="component" value="Unassembled WGS sequence"/>
</dbReference>